<evidence type="ECO:0000313" key="2">
    <source>
        <dbReference type="EMBL" id="EOI53098.1"/>
    </source>
</evidence>
<proteinExistence type="predicted"/>
<evidence type="ECO:0000313" key="5">
    <source>
        <dbReference type="Proteomes" id="UP000014160"/>
    </source>
</evidence>
<evidence type="ECO:0000313" key="4">
    <source>
        <dbReference type="Proteomes" id="UP000013750"/>
    </source>
</evidence>
<sequence length="212" mass="24268">MKQMKKIIGEFPGDVTLSEPIRMLEKAFDLVNKHYFESALSKSVITVQSTPRAYGHFTTKKIWKDNRKESYEINLGAETLHRPIENVIATLIHEIVHQYCAENNIQDTSRGGTYHNKRFKKEAEKRGLIISYDQRIGFSITEPSDDLLSFVKSTKWLGQISWHRQTRGGDSDVTTSSSSTRKYQCLSCETSVRATKEVNLICGDCDKRMVQV</sequence>
<comment type="caution">
    <text evidence="2">The sequence shown here is derived from an EMBL/GenBank/DDBJ whole genome shotgun (WGS) entry which is preliminary data.</text>
</comment>
<dbReference type="InterPro" id="IPR006640">
    <property type="entry name" value="SprT-like_domain"/>
</dbReference>
<reference evidence="3 5" key="2">
    <citation type="submission" date="2013-03" db="EMBL/GenBank/DDBJ databases">
        <title>The Genome Sequence of Enterococcus gilvus ATCC BAA-350 (PacBio/Illumina hybrid assembly).</title>
        <authorList>
            <consortium name="The Broad Institute Genomics Platform"/>
            <consortium name="The Broad Institute Genome Sequencing Center for Infectious Disease"/>
            <person name="Earl A."/>
            <person name="Russ C."/>
            <person name="Gilmore M."/>
            <person name="Surin D."/>
            <person name="Walker B."/>
            <person name="Young S."/>
            <person name="Zeng Q."/>
            <person name="Gargeya S."/>
            <person name="Fitzgerald M."/>
            <person name="Haas B."/>
            <person name="Abouelleil A."/>
            <person name="Allen A.W."/>
            <person name="Alvarado L."/>
            <person name="Arachchi H.M."/>
            <person name="Berlin A.M."/>
            <person name="Chapman S.B."/>
            <person name="Gainer-Dewar J."/>
            <person name="Goldberg J."/>
            <person name="Griggs A."/>
            <person name="Gujja S."/>
            <person name="Hansen M."/>
            <person name="Howarth C."/>
            <person name="Imamovic A."/>
            <person name="Ireland A."/>
            <person name="Larimer J."/>
            <person name="McCowan C."/>
            <person name="Murphy C."/>
            <person name="Pearson M."/>
            <person name="Poon T.W."/>
            <person name="Priest M."/>
            <person name="Roberts A."/>
            <person name="Saif S."/>
            <person name="Shea T."/>
            <person name="Sisk P."/>
            <person name="Sykes S."/>
            <person name="Wortman J."/>
            <person name="Nusbaum C."/>
            <person name="Birren B."/>
        </authorList>
    </citation>
    <scope>NUCLEOTIDE SEQUENCE [LARGE SCALE GENOMIC DNA]</scope>
    <source>
        <strain evidence="3 5">ATCC BAA-350</strain>
    </source>
</reference>
<dbReference type="Pfam" id="PF10263">
    <property type="entry name" value="SprT-like"/>
    <property type="match status" value="1"/>
</dbReference>
<feature type="domain" description="SprT-like" evidence="1">
    <location>
        <begin position="25"/>
        <end position="125"/>
    </location>
</feature>
<dbReference type="EMBL" id="AJDQ01000017">
    <property type="protein sequence ID" value="EOI53098.1"/>
    <property type="molecule type" value="Genomic_DNA"/>
</dbReference>
<dbReference type="GO" id="GO:0006950">
    <property type="term" value="P:response to stress"/>
    <property type="evidence" value="ECO:0007669"/>
    <property type="project" value="UniProtKB-ARBA"/>
</dbReference>
<name>R2XEP3_9ENTE</name>
<dbReference type="HOGENOM" id="CLU_109295_0_0_9"/>
<keyword evidence="5" id="KW-1185">Reference proteome</keyword>
<accession>R2XEP3</accession>
<dbReference type="AlphaFoldDB" id="R2XEP3"/>
<dbReference type="EMBL" id="ASWH01000003">
    <property type="protein sequence ID" value="EOW78417.1"/>
    <property type="molecule type" value="Genomic_DNA"/>
</dbReference>
<gene>
    <name evidence="3" type="ORF">I592_04010</name>
    <name evidence="2" type="ORF">UKC_04006</name>
</gene>
<dbReference type="Proteomes" id="UP000013750">
    <property type="component" value="Unassembled WGS sequence"/>
</dbReference>
<dbReference type="eggNOG" id="COG3091">
    <property type="taxonomic scope" value="Bacteria"/>
</dbReference>
<dbReference type="PATRIC" id="fig|1158614.3.peg.3997"/>
<reference evidence="2 4" key="1">
    <citation type="submission" date="2013-02" db="EMBL/GenBank/DDBJ databases">
        <title>The Genome Sequence of Enterococcus gilvus ATCC BAA-350.</title>
        <authorList>
            <consortium name="The Broad Institute Genome Sequencing Platform"/>
            <consortium name="The Broad Institute Genome Sequencing Center for Infectious Disease"/>
            <person name="Earl A.M."/>
            <person name="Gilmore M.S."/>
            <person name="Lebreton F."/>
            <person name="Walker B."/>
            <person name="Young S.K."/>
            <person name="Zeng Q."/>
            <person name="Gargeya S."/>
            <person name="Fitzgerald M."/>
            <person name="Haas B."/>
            <person name="Abouelleil A."/>
            <person name="Alvarado L."/>
            <person name="Arachchi H.M."/>
            <person name="Berlin A.M."/>
            <person name="Chapman S.B."/>
            <person name="Dewar J."/>
            <person name="Goldberg J."/>
            <person name="Griggs A."/>
            <person name="Gujja S."/>
            <person name="Hansen M."/>
            <person name="Howarth C."/>
            <person name="Imamovic A."/>
            <person name="Larimer J."/>
            <person name="McCowan C."/>
            <person name="Murphy C."/>
            <person name="Neiman D."/>
            <person name="Pearson M."/>
            <person name="Priest M."/>
            <person name="Roberts A."/>
            <person name="Saif S."/>
            <person name="Shea T."/>
            <person name="Sisk P."/>
            <person name="Sykes S."/>
            <person name="Wortman J."/>
            <person name="Nusbaum C."/>
            <person name="Birren B."/>
        </authorList>
    </citation>
    <scope>NUCLEOTIDE SEQUENCE [LARGE SCALE GENOMIC DNA]</scope>
    <source>
        <strain evidence="2 4">ATCC BAA-350</strain>
    </source>
</reference>
<protein>
    <recommendedName>
        <fullName evidence="1">SprT-like domain-containing protein</fullName>
    </recommendedName>
</protein>
<organism evidence="2 4">
    <name type="scientific">Enterococcus gilvus ATCC BAA-350</name>
    <dbReference type="NCBI Taxonomy" id="1158614"/>
    <lineage>
        <taxon>Bacteria</taxon>
        <taxon>Bacillati</taxon>
        <taxon>Bacillota</taxon>
        <taxon>Bacilli</taxon>
        <taxon>Lactobacillales</taxon>
        <taxon>Enterococcaceae</taxon>
        <taxon>Enterococcus</taxon>
    </lineage>
</organism>
<evidence type="ECO:0000313" key="3">
    <source>
        <dbReference type="EMBL" id="EOW78417.1"/>
    </source>
</evidence>
<evidence type="ECO:0000259" key="1">
    <source>
        <dbReference type="Pfam" id="PF10263"/>
    </source>
</evidence>
<dbReference type="Proteomes" id="UP000014160">
    <property type="component" value="Unassembled WGS sequence"/>
</dbReference>